<dbReference type="InterPro" id="IPR013766">
    <property type="entry name" value="Thioredoxin_domain"/>
</dbReference>
<organism evidence="2 3">
    <name type="scientific">Roseivirga spongicola</name>
    <dbReference type="NCBI Taxonomy" id="333140"/>
    <lineage>
        <taxon>Bacteria</taxon>
        <taxon>Pseudomonadati</taxon>
        <taxon>Bacteroidota</taxon>
        <taxon>Cytophagia</taxon>
        <taxon>Cytophagales</taxon>
        <taxon>Roseivirgaceae</taxon>
        <taxon>Roseivirga</taxon>
    </lineage>
</organism>
<protein>
    <recommendedName>
        <fullName evidence="1">Thioredoxin domain-containing protein</fullName>
    </recommendedName>
</protein>
<reference evidence="2 3" key="1">
    <citation type="submission" date="2016-01" db="EMBL/GenBank/DDBJ databases">
        <title>Genome sequencing of Roseivirga spongicola UST030701-084.</title>
        <authorList>
            <person name="Selvaratnam C."/>
            <person name="Thevarajoo S."/>
            <person name="Goh K.M."/>
            <person name="Ee R."/>
            <person name="Chan K.-G."/>
            <person name="Chong C.S."/>
        </authorList>
    </citation>
    <scope>NUCLEOTIDE SEQUENCE [LARGE SCALE GENOMIC DNA]</scope>
    <source>
        <strain evidence="2 3">UST030701-084</strain>
    </source>
</reference>
<dbReference type="EMBL" id="LRPC01000001">
    <property type="protein sequence ID" value="KYG77942.1"/>
    <property type="molecule type" value="Genomic_DNA"/>
</dbReference>
<dbReference type="InterPro" id="IPR000866">
    <property type="entry name" value="AhpC/TSA"/>
</dbReference>
<gene>
    <name evidence="2" type="ORF">AWW68_04010</name>
</gene>
<dbReference type="InterPro" id="IPR036249">
    <property type="entry name" value="Thioredoxin-like_sf"/>
</dbReference>
<evidence type="ECO:0000313" key="2">
    <source>
        <dbReference type="EMBL" id="KYG77942.1"/>
    </source>
</evidence>
<dbReference type="STRING" id="333140.AWW68_04010"/>
<dbReference type="Proteomes" id="UP000075606">
    <property type="component" value="Unassembled WGS sequence"/>
</dbReference>
<evidence type="ECO:0000313" key="3">
    <source>
        <dbReference type="Proteomes" id="UP000075606"/>
    </source>
</evidence>
<keyword evidence="3" id="KW-1185">Reference proteome</keyword>
<dbReference type="SUPFAM" id="SSF52833">
    <property type="entry name" value="Thioredoxin-like"/>
    <property type="match status" value="1"/>
</dbReference>
<dbReference type="PANTHER" id="PTHR42852:SF13">
    <property type="entry name" value="PROTEIN DIPZ"/>
    <property type="match status" value="1"/>
</dbReference>
<name>A0A150XGV8_9BACT</name>
<sequence>MEVVKFEALQDIMETNSEKVEVINFWATWCKPCIAEIPYFQKLHETNDEVRVTLVSLDFADEFQKKVMPFVEKNGISADVILLDNIDYNSWIDKVDPSWSGAIPATLVINHKNGKRKFVEKELEEGEIESIVMELTD</sequence>
<feature type="domain" description="Thioredoxin" evidence="1">
    <location>
        <begin position="1"/>
        <end position="137"/>
    </location>
</feature>
<accession>A0A150XGV8</accession>
<dbReference type="Gene3D" id="3.40.30.10">
    <property type="entry name" value="Glutaredoxin"/>
    <property type="match status" value="1"/>
</dbReference>
<dbReference type="PROSITE" id="PS51352">
    <property type="entry name" value="THIOREDOXIN_2"/>
    <property type="match status" value="1"/>
</dbReference>
<dbReference type="Pfam" id="PF00578">
    <property type="entry name" value="AhpC-TSA"/>
    <property type="match status" value="1"/>
</dbReference>
<proteinExistence type="predicted"/>
<dbReference type="GO" id="GO:0016491">
    <property type="term" value="F:oxidoreductase activity"/>
    <property type="evidence" value="ECO:0007669"/>
    <property type="project" value="InterPro"/>
</dbReference>
<dbReference type="GO" id="GO:0016209">
    <property type="term" value="F:antioxidant activity"/>
    <property type="evidence" value="ECO:0007669"/>
    <property type="project" value="InterPro"/>
</dbReference>
<dbReference type="RefSeq" id="WP_068216831.1">
    <property type="nucleotide sequence ID" value="NZ_CP139724.1"/>
</dbReference>
<evidence type="ECO:0000259" key="1">
    <source>
        <dbReference type="PROSITE" id="PS51352"/>
    </source>
</evidence>
<dbReference type="PANTHER" id="PTHR42852">
    <property type="entry name" value="THIOL:DISULFIDE INTERCHANGE PROTEIN DSBE"/>
    <property type="match status" value="1"/>
</dbReference>
<dbReference type="OrthoDB" id="6399635at2"/>
<dbReference type="CDD" id="cd02966">
    <property type="entry name" value="TlpA_like_family"/>
    <property type="match status" value="1"/>
</dbReference>
<dbReference type="AlphaFoldDB" id="A0A150XGV8"/>
<dbReference type="InterPro" id="IPR050553">
    <property type="entry name" value="Thioredoxin_ResA/DsbE_sf"/>
</dbReference>
<comment type="caution">
    <text evidence="2">The sequence shown here is derived from an EMBL/GenBank/DDBJ whole genome shotgun (WGS) entry which is preliminary data.</text>
</comment>